<gene>
    <name evidence="4" type="ORF">IWT30_00734</name>
</gene>
<evidence type="ECO:0000259" key="3">
    <source>
        <dbReference type="Pfam" id="PF13240"/>
    </source>
</evidence>
<keyword evidence="5" id="KW-1185">Reference proteome</keyword>
<feature type="region of interest" description="Disordered" evidence="1">
    <location>
        <begin position="43"/>
        <end position="67"/>
    </location>
</feature>
<keyword evidence="2" id="KW-1133">Transmembrane helix</keyword>
<dbReference type="OrthoDB" id="2168731at2"/>
<proteinExistence type="predicted"/>
<feature type="compositionally biased region" description="Low complexity" evidence="1">
    <location>
        <begin position="271"/>
        <end position="293"/>
    </location>
</feature>
<dbReference type="Proteomes" id="UP000198374">
    <property type="component" value="Unassembled WGS sequence"/>
</dbReference>
<organism evidence="4 5">
    <name type="scientific">Secundilactobacillus mixtipabuli</name>
    <dbReference type="NCBI Taxonomy" id="1435342"/>
    <lineage>
        <taxon>Bacteria</taxon>
        <taxon>Bacillati</taxon>
        <taxon>Bacillota</taxon>
        <taxon>Bacilli</taxon>
        <taxon>Lactobacillales</taxon>
        <taxon>Lactobacillaceae</taxon>
        <taxon>Secundilactobacillus</taxon>
    </lineage>
</organism>
<evidence type="ECO:0000313" key="4">
    <source>
        <dbReference type="EMBL" id="GAW98775.1"/>
    </source>
</evidence>
<dbReference type="EMBL" id="BCMF01000003">
    <property type="protein sequence ID" value="GAW98775.1"/>
    <property type="molecule type" value="Genomic_DNA"/>
</dbReference>
<feature type="compositionally biased region" description="Polar residues" evidence="1">
    <location>
        <begin position="43"/>
        <end position="55"/>
    </location>
</feature>
<reference evidence="4 5" key="1">
    <citation type="submission" date="2015-11" db="EMBL/GenBank/DDBJ databases">
        <title>Draft genome sequences of new species of the genus Lactobacillus isolated from orchardgrass silage.</title>
        <authorList>
            <person name="Tohno M."/>
            <person name="Tanizawa Y."/>
            <person name="Arita M."/>
        </authorList>
    </citation>
    <scope>NUCLEOTIDE SEQUENCE [LARGE SCALE GENOMIC DNA]</scope>
    <source>
        <strain evidence="4 5">IWT30</strain>
    </source>
</reference>
<dbReference type="Pfam" id="PF13240">
    <property type="entry name" value="Zn_Ribbon_1"/>
    <property type="match status" value="1"/>
</dbReference>
<feature type="domain" description="Zinc-ribbon" evidence="3">
    <location>
        <begin position="7"/>
        <end position="29"/>
    </location>
</feature>
<protein>
    <submittedName>
        <fullName evidence="4">Membrane protein</fullName>
    </submittedName>
</protein>
<keyword evidence="2" id="KW-0812">Transmembrane</keyword>
<name>A0A1Z5IAX8_9LACO</name>
<dbReference type="AlphaFoldDB" id="A0A1Z5IAX8"/>
<comment type="caution">
    <text evidence="4">The sequence shown here is derived from an EMBL/GenBank/DDBJ whole genome shotgun (WGS) entry which is preliminary data.</text>
</comment>
<dbReference type="RefSeq" id="WP_089108584.1">
    <property type="nucleotide sequence ID" value="NZ_BCMF01000003.1"/>
</dbReference>
<evidence type="ECO:0000313" key="5">
    <source>
        <dbReference type="Proteomes" id="UP000198374"/>
    </source>
</evidence>
<feature type="compositionally biased region" description="Polar residues" evidence="1">
    <location>
        <begin position="294"/>
        <end position="306"/>
    </location>
</feature>
<dbReference type="PANTHER" id="PTHR40038">
    <property type="entry name" value="MEMBRANE-ASSOCIATED PROTEIN TCAA"/>
    <property type="match status" value="1"/>
</dbReference>
<sequence>MAEELKYCPNCGAEIAATDEFCGKCGFDLKTFRTSHAQSETASVKPSLATDTTAEQGHPRATVKAKRVAGRKHRKRWPWILFGIVLLLVLCFVGGSWYYSKGNQASRLATEVTSTDDDDIADALVDDNGQKVDDDAVKPLQSLYESDSNARETIKQAVKSMDTSKAPFELVEAGHHFLFTRYVLQAKEYHLTIKTNVKDATITNNGDSVSVKPVSGGYTVDDMLPGRYTMQIAGNVSGSTQSVTKLLPATNIYQQLDNTISVKVKADQDSSDQAPAQQNNNSDQTSDSNDDNSGATDYSYDTSLRNDNTDDDILIGDWRSSAGTWEFNDDGTYEGEDTNDNDLSGNWEVVYHKGNYWNIKFDHDDGKTDVEPYRYENGQLVQCQLKLHWHADD</sequence>
<dbReference type="PANTHER" id="PTHR40038:SF1">
    <property type="entry name" value="MEMBRANE-ASSOCIATED PROTEIN TCAA"/>
    <property type="match status" value="1"/>
</dbReference>
<evidence type="ECO:0000256" key="1">
    <source>
        <dbReference type="SAM" id="MobiDB-lite"/>
    </source>
</evidence>
<dbReference type="InterPro" id="IPR026870">
    <property type="entry name" value="Zinc_ribbon_dom"/>
</dbReference>
<feature type="region of interest" description="Disordered" evidence="1">
    <location>
        <begin position="264"/>
        <end position="306"/>
    </location>
</feature>
<keyword evidence="2" id="KW-0472">Membrane</keyword>
<feature type="transmembrane region" description="Helical" evidence="2">
    <location>
        <begin position="77"/>
        <end position="99"/>
    </location>
</feature>
<accession>A0A1Z5IAX8</accession>
<evidence type="ECO:0000256" key="2">
    <source>
        <dbReference type="SAM" id="Phobius"/>
    </source>
</evidence>